<feature type="transmembrane region" description="Helical" evidence="9">
    <location>
        <begin position="234"/>
        <end position="260"/>
    </location>
</feature>
<feature type="signal peptide" evidence="10">
    <location>
        <begin position="1"/>
        <end position="29"/>
    </location>
</feature>
<feature type="chain" id="PRO_5043686128" evidence="10">
    <location>
        <begin position="30"/>
        <end position="278"/>
    </location>
</feature>
<comment type="subcellular location">
    <subcellularLocation>
        <location evidence="1">Golgi apparatus membrane</location>
        <topology evidence="1">Single-pass type I membrane protein</topology>
    </subcellularLocation>
</comment>
<keyword evidence="8" id="KW-0325">Glycoprotein</keyword>
<evidence type="ECO:0000256" key="7">
    <source>
        <dbReference type="ARBA" id="ARBA00023157"/>
    </source>
</evidence>
<evidence type="ECO:0000256" key="3">
    <source>
        <dbReference type="ARBA" id="ARBA00022692"/>
    </source>
</evidence>
<evidence type="ECO:0000313" key="13">
    <source>
        <dbReference type="Proteomes" id="UP001378960"/>
    </source>
</evidence>
<dbReference type="GO" id="GO:0007034">
    <property type="term" value="P:vacuolar transport"/>
    <property type="evidence" value="ECO:0007669"/>
    <property type="project" value="TreeGrafter"/>
</dbReference>
<dbReference type="Gene3D" id="2.70.130.10">
    <property type="entry name" value="Mannose-6-phosphate receptor binding domain"/>
    <property type="match status" value="1"/>
</dbReference>
<dbReference type="PANTHER" id="PTHR15071">
    <property type="entry name" value="MANNOSE-6-PHOSPHATE RECEPTOR FAMILY MEMBER"/>
    <property type="match status" value="1"/>
</dbReference>
<dbReference type="InterPro" id="IPR028927">
    <property type="entry name" value="Man-6-P_rcpt"/>
</dbReference>
<dbReference type="PANTHER" id="PTHR15071:SF0">
    <property type="entry name" value="MANNOSE 6-PHOSPHATE RECEPTOR-LIKE PROTEIN 1"/>
    <property type="match status" value="1"/>
</dbReference>
<keyword evidence="13" id="KW-1185">Reference proteome</keyword>
<keyword evidence="2" id="KW-0813">Transport</keyword>
<keyword evidence="5 9" id="KW-1133">Transmembrane helix</keyword>
<dbReference type="AlphaFoldDB" id="A0AAV5R532"/>
<evidence type="ECO:0000313" key="12">
    <source>
        <dbReference type="EMBL" id="GMM45724.1"/>
    </source>
</evidence>
<dbReference type="Pfam" id="PF02157">
    <property type="entry name" value="Man-6-P_recep"/>
    <property type="match status" value="1"/>
</dbReference>
<accession>A0AAV5R532</accession>
<dbReference type="GO" id="GO:0000139">
    <property type="term" value="C:Golgi membrane"/>
    <property type="evidence" value="ECO:0007669"/>
    <property type="project" value="UniProtKB-SubCell"/>
</dbReference>
<keyword evidence="7" id="KW-1015">Disulfide bond</keyword>
<dbReference type="EMBL" id="BTGB01000003">
    <property type="protein sequence ID" value="GMM45724.1"/>
    <property type="molecule type" value="Genomic_DNA"/>
</dbReference>
<feature type="domain" description="MRH" evidence="11">
    <location>
        <begin position="70"/>
        <end position="226"/>
    </location>
</feature>
<dbReference type="GO" id="GO:0005770">
    <property type="term" value="C:late endosome"/>
    <property type="evidence" value="ECO:0007669"/>
    <property type="project" value="TreeGrafter"/>
</dbReference>
<dbReference type="InterPro" id="IPR009011">
    <property type="entry name" value="Man6P_isomerase_rcpt-bd_dom_sf"/>
</dbReference>
<dbReference type="GO" id="GO:0010008">
    <property type="term" value="C:endosome membrane"/>
    <property type="evidence" value="ECO:0007669"/>
    <property type="project" value="UniProtKB-SubCell"/>
</dbReference>
<dbReference type="SUPFAM" id="SSF50911">
    <property type="entry name" value="Mannose 6-phosphate receptor domain"/>
    <property type="match status" value="1"/>
</dbReference>
<evidence type="ECO:0000256" key="5">
    <source>
        <dbReference type="ARBA" id="ARBA00022989"/>
    </source>
</evidence>
<organism evidence="12 13">
    <name type="scientific">Pichia kluyveri</name>
    <name type="common">Yeast</name>
    <dbReference type="NCBI Taxonomy" id="36015"/>
    <lineage>
        <taxon>Eukaryota</taxon>
        <taxon>Fungi</taxon>
        <taxon>Dikarya</taxon>
        <taxon>Ascomycota</taxon>
        <taxon>Saccharomycotina</taxon>
        <taxon>Pichiomycetes</taxon>
        <taxon>Pichiales</taxon>
        <taxon>Pichiaceae</taxon>
        <taxon>Pichia</taxon>
    </lineage>
</organism>
<reference evidence="12 13" key="1">
    <citation type="journal article" date="2023" name="Elife">
        <title>Identification of key yeast species and microbe-microbe interactions impacting larval growth of Drosophila in the wild.</title>
        <authorList>
            <person name="Mure A."/>
            <person name="Sugiura Y."/>
            <person name="Maeda R."/>
            <person name="Honda K."/>
            <person name="Sakurai N."/>
            <person name="Takahashi Y."/>
            <person name="Watada M."/>
            <person name="Katoh T."/>
            <person name="Gotoh A."/>
            <person name="Gotoh Y."/>
            <person name="Taniguchi I."/>
            <person name="Nakamura K."/>
            <person name="Hayashi T."/>
            <person name="Katayama T."/>
            <person name="Uemura T."/>
            <person name="Hattori Y."/>
        </authorList>
    </citation>
    <scope>NUCLEOTIDE SEQUENCE [LARGE SCALE GENOMIC DNA]</scope>
    <source>
        <strain evidence="12 13">PK-24</strain>
    </source>
</reference>
<keyword evidence="3 9" id="KW-0812">Transmembrane</keyword>
<sequence>MILHLFHRRILYIIVSIILLLLLLNNVSPDNRFSQEIQHDLQVLKDTSNNLLIDENNKDDDDDIIPDIIQPCTITNPLTNQFYDLRELSSLLDNEIQAWNSKGFDYGHNFSIGICSTPIKNLNNLTPLDFIDSSNKSNIAGYYTNEQGNKVSIGSISSNLKFRGMNLVLEYTNGDKCDDGTEYTKNTLLTFKCDREMMSKARVNYLGSMNNCSYFFEVRTVHACATSNEKDETAIWGIFLLISLSALAVYLFAGFIYKIIQSHYENSIKKDKKGGLIV</sequence>
<keyword evidence="6 9" id="KW-0472">Membrane</keyword>
<evidence type="ECO:0000256" key="2">
    <source>
        <dbReference type="ARBA" id="ARBA00022448"/>
    </source>
</evidence>
<dbReference type="InterPro" id="IPR044865">
    <property type="entry name" value="MRH_dom"/>
</dbReference>
<evidence type="ECO:0000256" key="10">
    <source>
        <dbReference type="SAM" id="SignalP"/>
    </source>
</evidence>
<evidence type="ECO:0000256" key="9">
    <source>
        <dbReference type="SAM" id="Phobius"/>
    </source>
</evidence>
<gene>
    <name evidence="12" type="ORF">DAPK24_022990</name>
</gene>
<evidence type="ECO:0000256" key="4">
    <source>
        <dbReference type="ARBA" id="ARBA00022729"/>
    </source>
</evidence>
<comment type="caution">
    <text evidence="12">The sequence shown here is derived from an EMBL/GenBank/DDBJ whole genome shotgun (WGS) entry which is preliminary data.</text>
</comment>
<evidence type="ECO:0000256" key="1">
    <source>
        <dbReference type="ARBA" id="ARBA00004614"/>
    </source>
</evidence>
<evidence type="ECO:0000259" key="11">
    <source>
        <dbReference type="PROSITE" id="PS51914"/>
    </source>
</evidence>
<evidence type="ECO:0000256" key="8">
    <source>
        <dbReference type="ARBA" id="ARBA00023180"/>
    </source>
</evidence>
<name>A0AAV5R532_PICKL</name>
<dbReference type="PROSITE" id="PS51914">
    <property type="entry name" value="MRH"/>
    <property type="match status" value="1"/>
</dbReference>
<keyword evidence="4 10" id="KW-0732">Signal</keyword>
<proteinExistence type="predicted"/>
<dbReference type="Proteomes" id="UP001378960">
    <property type="component" value="Unassembled WGS sequence"/>
</dbReference>
<evidence type="ECO:0000256" key="6">
    <source>
        <dbReference type="ARBA" id="ARBA00023136"/>
    </source>
</evidence>
<protein>
    <submittedName>
        <fullName evidence="12">Mrl1 protein</fullName>
    </submittedName>
</protein>